<dbReference type="InterPro" id="IPR000198">
    <property type="entry name" value="RhoGAP_dom"/>
</dbReference>
<dbReference type="InterPro" id="IPR036028">
    <property type="entry name" value="SH3-like_dom_sf"/>
</dbReference>
<feature type="region of interest" description="Disordered" evidence="5">
    <location>
        <begin position="1076"/>
        <end position="1095"/>
    </location>
</feature>
<proteinExistence type="inferred from homology"/>
<dbReference type="GO" id="GO:0007264">
    <property type="term" value="P:small GTPase-mediated signal transduction"/>
    <property type="evidence" value="ECO:0007669"/>
    <property type="project" value="TreeGrafter"/>
</dbReference>
<accession>A0AAD8YWI2</accession>
<evidence type="ECO:0000259" key="8">
    <source>
        <dbReference type="PROSITE" id="PS50238"/>
    </source>
</evidence>
<evidence type="ECO:0000313" key="10">
    <source>
        <dbReference type="Proteomes" id="UP001239994"/>
    </source>
</evidence>
<protein>
    <recommendedName>
        <fullName evidence="11">Rho GTPase activating protein 32b</fullName>
    </recommendedName>
</protein>
<feature type="compositionally biased region" description="Low complexity" evidence="5">
    <location>
        <begin position="1205"/>
        <end position="1220"/>
    </location>
</feature>
<evidence type="ECO:0008006" key="11">
    <source>
        <dbReference type="Google" id="ProtNLM"/>
    </source>
</evidence>
<evidence type="ECO:0000256" key="2">
    <source>
        <dbReference type="ARBA" id="ARBA00022443"/>
    </source>
</evidence>
<evidence type="ECO:0000256" key="6">
    <source>
        <dbReference type="SAM" id="Phobius"/>
    </source>
</evidence>
<dbReference type="GO" id="GO:0005506">
    <property type="term" value="F:iron ion binding"/>
    <property type="evidence" value="ECO:0007669"/>
    <property type="project" value="InterPro"/>
</dbReference>
<dbReference type="GO" id="GO:0015629">
    <property type="term" value="C:actin cytoskeleton"/>
    <property type="evidence" value="ECO:0007669"/>
    <property type="project" value="TreeGrafter"/>
</dbReference>
<keyword evidence="2 4" id="KW-0728">SH3 domain</keyword>
<dbReference type="Pfam" id="PF00620">
    <property type="entry name" value="RhoGAP"/>
    <property type="match status" value="1"/>
</dbReference>
<feature type="domain" description="Rho-GAP" evidence="8">
    <location>
        <begin position="430"/>
        <end position="625"/>
    </location>
</feature>
<dbReference type="Gene3D" id="2.30.30.40">
    <property type="entry name" value="SH3 Domains"/>
    <property type="match status" value="1"/>
</dbReference>
<dbReference type="PANTHER" id="PTHR15729:SF13">
    <property type="entry name" value="RHO GTPASE-ACTIVATING PROTEIN 32"/>
    <property type="match status" value="1"/>
</dbReference>
<keyword evidence="10" id="KW-1185">Reference proteome</keyword>
<dbReference type="SUPFAM" id="SSF64268">
    <property type="entry name" value="PX domain"/>
    <property type="match status" value="1"/>
</dbReference>
<dbReference type="GO" id="GO:0016491">
    <property type="term" value="F:oxidoreductase activity"/>
    <property type="evidence" value="ECO:0007669"/>
    <property type="project" value="InterPro"/>
</dbReference>
<dbReference type="GO" id="GO:0035091">
    <property type="term" value="F:phosphatidylinositol binding"/>
    <property type="evidence" value="ECO:0007669"/>
    <property type="project" value="InterPro"/>
</dbReference>
<feature type="region of interest" description="Disordered" evidence="5">
    <location>
        <begin position="1761"/>
        <end position="1904"/>
    </location>
</feature>
<dbReference type="GO" id="GO:0005654">
    <property type="term" value="C:nucleoplasm"/>
    <property type="evidence" value="ECO:0007669"/>
    <property type="project" value="TreeGrafter"/>
</dbReference>
<feature type="compositionally biased region" description="Low complexity" evidence="5">
    <location>
        <begin position="1124"/>
        <end position="1140"/>
    </location>
</feature>
<name>A0AAD8YWI2_9TELE</name>
<feature type="compositionally biased region" description="Low complexity" evidence="5">
    <location>
        <begin position="1261"/>
        <end position="1285"/>
    </location>
</feature>
<keyword evidence="3" id="KW-0343">GTPase activation</keyword>
<gene>
    <name evidence="9" type="ORF">P4O66_016718</name>
</gene>
<feature type="compositionally biased region" description="Polar residues" evidence="5">
    <location>
        <begin position="792"/>
        <end position="801"/>
    </location>
</feature>
<dbReference type="GO" id="GO:0005938">
    <property type="term" value="C:cell cortex"/>
    <property type="evidence" value="ECO:0007669"/>
    <property type="project" value="TreeGrafter"/>
</dbReference>
<dbReference type="CDD" id="cd11835">
    <property type="entry name" value="SH3_ARHGAP32_33"/>
    <property type="match status" value="1"/>
</dbReference>
<feature type="transmembrane region" description="Helical" evidence="6">
    <location>
        <begin position="1989"/>
        <end position="2016"/>
    </location>
</feature>
<dbReference type="EMBL" id="JAROKS010000023">
    <property type="protein sequence ID" value="KAK1788272.1"/>
    <property type="molecule type" value="Genomic_DNA"/>
</dbReference>
<feature type="region of interest" description="Disordered" evidence="5">
    <location>
        <begin position="755"/>
        <end position="802"/>
    </location>
</feature>
<dbReference type="SUPFAM" id="SSF50044">
    <property type="entry name" value="SH3-domain"/>
    <property type="match status" value="1"/>
</dbReference>
<dbReference type="GO" id="GO:0008610">
    <property type="term" value="P:lipid biosynthetic process"/>
    <property type="evidence" value="ECO:0007669"/>
    <property type="project" value="InterPro"/>
</dbReference>
<feature type="compositionally biased region" description="Basic and acidic residues" evidence="5">
    <location>
        <begin position="1813"/>
        <end position="1836"/>
    </location>
</feature>
<dbReference type="PROSITE" id="PS50002">
    <property type="entry name" value="SH3"/>
    <property type="match status" value="1"/>
</dbReference>
<dbReference type="InterPro" id="IPR001452">
    <property type="entry name" value="SH3_domain"/>
</dbReference>
<dbReference type="PROSITE" id="PS50238">
    <property type="entry name" value="RHOGAP"/>
    <property type="match status" value="1"/>
</dbReference>
<dbReference type="Gene3D" id="1.10.555.10">
    <property type="entry name" value="Rho GTPase activation protein"/>
    <property type="match status" value="1"/>
</dbReference>
<feature type="region of interest" description="Disordered" evidence="5">
    <location>
        <begin position="1205"/>
        <end position="1289"/>
    </location>
</feature>
<feature type="transmembrane region" description="Helical" evidence="6">
    <location>
        <begin position="2074"/>
        <end position="2095"/>
    </location>
</feature>
<keyword evidence="6" id="KW-0812">Transmembrane</keyword>
<evidence type="ECO:0000259" key="7">
    <source>
        <dbReference type="PROSITE" id="PS50002"/>
    </source>
</evidence>
<feature type="compositionally biased region" description="Polar residues" evidence="5">
    <location>
        <begin position="1225"/>
        <end position="1238"/>
    </location>
</feature>
<feature type="compositionally biased region" description="Polar residues" evidence="5">
    <location>
        <begin position="1770"/>
        <end position="1782"/>
    </location>
</feature>
<feature type="region of interest" description="Disordered" evidence="5">
    <location>
        <begin position="1013"/>
        <end position="1068"/>
    </location>
</feature>
<comment type="caution">
    <text evidence="9">The sequence shown here is derived from an EMBL/GenBank/DDBJ whole genome shotgun (WGS) entry which is preliminary data.</text>
</comment>
<dbReference type="CDD" id="cd04384">
    <property type="entry name" value="RhoGAP_CdGAP"/>
    <property type="match status" value="1"/>
</dbReference>
<evidence type="ECO:0000256" key="5">
    <source>
        <dbReference type="SAM" id="MobiDB-lite"/>
    </source>
</evidence>
<feature type="transmembrane region" description="Helical" evidence="6">
    <location>
        <begin position="2150"/>
        <end position="2167"/>
    </location>
</feature>
<evidence type="ECO:0000256" key="4">
    <source>
        <dbReference type="PROSITE-ProRule" id="PRU00192"/>
    </source>
</evidence>
<reference evidence="9" key="1">
    <citation type="submission" date="2023-03" db="EMBL/GenBank/DDBJ databases">
        <title>Electrophorus voltai genome.</title>
        <authorList>
            <person name="Bian C."/>
        </authorList>
    </citation>
    <scope>NUCLEOTIDE SEQUENCE</scope>
    <source>
        <strain evidence="9">CB-2022</strain>
        <tissue evidence="9">Muscle</tissue>
    </source>
</reference>
<feature type="region of interest" description="Disordered" evidence="5">
    <location>
        <begin position="1100"/>
        <end position="1140"/>
    </location>
</feature>
<dbReference type="Proteomes" id="UP001239994">
    <property type="component" value="Unassembled WGS sequence"/>
</dbReference>
<feature type="region of interest" description="Disordered" evidence="5">
    <location>
        <begin position="950"/>
        <end position="987"/>
    </location>
</feature>
<feature type="compositionally biased region" description="Low complexity" evidence="5">
    <location>
        <begin position="965"/>
        <end position="987"/>
    </location>
</feature>
<comment type="similarity">
    <text evidence="1">Belongs to the PX domain-containing GAP family.</text>
</comment>
<feature type="compositionally biased region" description="Basic and acidic residues" evidence="5">
    <location>
        <begin position="1794"/>
        <end position="1806"/>
    </location>
</feature>
<dbReference type="SMART" id="SM00324">
    <property type="entry name" value="RhoGAP"/>
    <property type="match status" value="1"/>
</dbReference>
<dbReference type="SUPFAM" id="SSF48350">
    <property type="entry name" value="GTPase activation domain, GAP"/>
    <property type="match status" value="1"/>
</dbReference>
<dbReference type="Pfam" id="PF04116">
    <property type="entry name" value="FA_hydroxylase"/>
    <property type="match status" value="1"/>
</dbReference>
<dbReference type="GO" id="GO:0001650">
    <property type="term" value="C:fibrillar center"/>
    <property type="evidence" value="ECO:0007669"/>
    <property type="project" value="TreeGrafter"/>
</dbReference>
<dbReference type="InterPro" id="IPR036871">
    <property type="entry name" value="PX_dom_sf"/>
</dbReference>
<evidence type="ECO:0000256" key="1">
    <source>
        <dbReference type="ARBA" id="ARBA00008795"/>
    </source>
</evidence>
<feature type="region of interest" description="Disordered" evidence="5">
    <location>
        <begin position="884"/>
        <end position="905"/>
    </location>
</feature>
<feature type="compositionally biased region" description="Basic and acidic residues" evidence="5">
    <location>
        <begin position="1862"/>
        <end position="1874"/>
    </location>
</feature>
<organism evidence="9 10">
    <name type="scientific">Electrophorus voltai</name>
    <dbReference type="NCBI Taxonomy" id="2609070"/>
    <lineage>
        <taxon>Eukaryota</taxon>
        <taxon>Metazoa</taxon>
        <taxon>Chordata</taxon>
        <taxon>Craniata</taxon>
        <taxon>Vertebrata</taxon>
        <taxon>Euteleostomi</taxon>
        <taxon>Actinopterygii</taxon>
        <taxon>Neopterygii</taxon>
        <taxon>Teleostei</taxon>
        <taxon>Ostariophysi</taxon>
        <taxon>Gymnotiformes</taxon>
        <taxon>Gymnotoidei</taxon>
        <taxon>Gymnotidae</taxon>
        <taxon>Electrophorus</taxon>
    </lineage>
</organism>
<dbReference type="InterPro" id="IPR008936">
    <property type="entry name" value="Rho_GTPase_activation_prot"/>
</dbReference>
<dbReference type="PANTHER" id="PTHR15729">
    <property type="entry name" value="CDC42 GTPASE-ACTIVATING PROTEIN"/>
    <property type="match status" value="1"/>
</dbReference>
<dbReference type="InterPro" id="IPR051576">
    <property type="entry name" value="PX-Rho_GAP"/>
</dbReference>
<feature type="region of interest" description="Disordered" evidence="5">
    <location>
        <begin position="2229"/>
        <end position="2253"/>
    </location>
</feature>
<keyword evidence="6" id="KW-0472">Membrane</keyword>
<dbReference type="InterPro" id="IPR006694">
    <property type="entry name" value="Fatty_acid_hydroxylase"/>
</dbReference>
<keyword evidence="6" id="KW-1133">Transmembrane helix</keyword>
<dbReference type="GO" id="GO:0005096">
    <property type="term" value="F:GTPase activator activity"/>
    <property type="evidence" value="ECO:0007669"/>
    <property type="project" value="UniProtKB-KW"/>
</dbReference>
<evidence type="ECO:0000313" key="9">
    <source>
        <dbReference type="EMBL" id="KAK1788272.1"/>
    </source>
</evidence>
<feature type="compositionally biased region" description="Polar residues" evidence="5">
    <location>
        <begin position="1076"/>
        <end position="1086"/>
    </location>
</feature>
<sequence length="2253" mass="249360">MEAGSGAAAVVGSAVLGLLGATGSHDISDRGLRPCRHPQEDDIVPEIARSIHPRERPDWEETISAMARSAEVPELSSEPLLRSGSSTASMKVKNVKKLSFTKGHFPKLAECAHFHYENVDFGTIQLEHLKKMQTGVSVGVQQRSLEDCAHHSPSSSAGLQGACVSGHVCMWDCINHVTVLALPVCAIMTGRLSWCSQSSVSKTENFLISLAYIGCWKVYSFMMLNLAEEQNEVTRNGLESKELVYLVQIYCQGRSWIVRRSYEDFRVLDKHLHLCIYDRRFSQLPELPRFDSLRERAEVDNKGNHLLVHEESSINVPAIAAAHVIKRYIAQAADELSFEVGDIVSVIDMPPKEDTTWWRGKHGFQVGFFPSECVELINDKVPQSVTNSVPKPVSKKHGKLITFLRSFMKSRPTKQKLKQRGILRERVFGCDLGEHLLNSGHDVPQVLKSCTDFIEKHGVVDGMYRLSGIASNIQKLRHEFDSEQIPDLTKDVYIQDIHCVGSLCKLYFRELPNPLLTYQLYEKFSEAVSAATDEERLIKIHDVIQQLPPPHYRTLEFLMRHLSRLATFSYVTNMHSKNLAIVWAPNLLRSKQIESACFSGTAAFMEVRIQSVVVEFILNHVDVLFSPKLSSLIREGAGHNSLSRPKSLLVPSPSTKLLTLEEAQARTQAQINSPVTADSKYIEVGEGPAALQGKFHTVIEFPTERKRQPIKSKKSPVGSWRSFFNLGKSSSMSKRKLHRNPSEPNELKAMALAGGRGDTGTLRSAKSEESLSSLHNVEGESKVYRPRRPRSSSDALSTSFNGDLLDSRQHCNSYDNLGHGDSDGDDGPICVPALISPPRSADDVDLSPPDIGMATLDFDPMSFQCSLPLAESSILSTETDAVSLKRSPGSASGSEPLSPARVKVTSPYQSSELNLVLRDATQLGSNTSEKIMSQTSEGCEKVSALAPQSIFDPKDASTPSKGPESPLLQPSSPSPQDSPSKISSLSLKSTDLPLSEAIKLELLSKSALCENKETKGASGMERTGAASAQEQPGAVALDPPKGTASISSVSLLPPPPQPKNPARMLALALAESAQQATILSQGRSSGPPTPLSPLRPQELLETLDWPPPPTLQSQTSKEEAVEVPHTTAPSSSPPSCTSAEPTLTHCASLHLSIVDSAKLPSIPCNTEAIVTAIASSQNAAPASQPVQLSPAHKSPERQLLSVGPTLVSTSSTTTAATTPTMGRNEVTSRVTPQPSSEFHTAESVLPPPTKKSPEQPVAVLQPQRQMQGQPQIAFQSQPQPQPHSQCKTQASAWIAPTPVVPPEQSTERPREAVKPVTPRVESVPLHHPHGVTPPVPPVRSLESKLATAALSKAEATSAAAYHAMLADASLPASLDDTLTQSHSSQRKSSMHQSAYVYHSKGETTLLEPAGEAYYHQRATPAGQQSMTCHYRPESVPPHISCVSKSEPQISYRAHGDGRYNTIGPRSLHQSMKYRGPIRGEYISSGSVHRSSHGYGPLDGPAVYPTIRRVHSLHVPPTAIRSMPMTRTEVPPDDELYYYQRPVYHCKSYQQPSQTEYHVTQLQPYFENGRVQYRYSPYSGSHPLDAPYYDVDPYGTIRLRHFHSFNSRDTGPHLTRTGGKSGGYHYMSRHVIPVKEHSFVSRDMPPYHGSKGAVYIAWDPDEAERFRMHSIRRESRARQKVKGPVMSQYDNVGPYMSADIGGLEVLHLRSKSDPGKAGLMAAETKDGRYSGASASQHASRHLISDPDVLMYMETEKYCQGNGMGDKVAAPKQSSSRTYQSAHSQPPPRSMPHLSEGNHPEAKFEPGDKQLGSKHWQEHPENRSYQPRYDRPDAERHIGRVKTTSGNSEDDQQTAQVKPIPPPKPERSHSIRERQHLTQPNPPPHVQDSLDRDHGGSCSHQPHGQRQNTIALQSHYDNLDDYHLVPHSQNFPLNRGGLSSYHPPGYTASHSNRAYSTALGQGAFIQAELAMQRPEPEINTDWPEDEPLRQIIGLLVVTNFSAALLYLGLAALSYYFIFDHNLMKHPQFLENQVQREIKYAMTSLPWISIPTVALFFAEVRGYSKLYDNVSESPLGWPGLVFSMLSFLFFTDMCIYWIHRFLHHKLIYKRFHKPHHIWKIPTPFASHAFHPVDGFLQGLPYHIYPFLFPLHKILYLVLYVFVNIWTISIHDGDYRVPGLLEQIINGAAHHTDHHLFFDFNYGQYFTLWDRIGGSYRHPAALMGKSPHEHIKKLRGDGSSKGTTNHSNGVAAHCKNK</sequence>
<dbReference type="SMART" id="SM00326">
    <property type="entry name" value="SH3"/>
    <property type="match status" value="1"/>
</dbReference>
<dbReference type="Gene3D" id="3.30.1520.10">
    <property type="entry name" value="Phox-like domain"/>
    <property type="match status" value="1"/>
</dbReference>
<dbReference type="GO" id="GO:0005794">
    <property type="term" value="C:Golgi apparatus"/>
    <property type="evidence" value="ECO:0007669"/>
    <property type="project" value="TreeGrafter"/>
</dbReference>
<evidence type="ECO:0000256" key="3">
    <source>
        <dbReference type="ARBA" id="ARBA00022468"/>
    </source>
</evidence>
<feature type="transmembrane region" description="Helical" evidence="6">
    <location>
        <begin position="2037"/>
        <end position="2054"/>
    </location>
</feature>
<dbReference type="FunFam" id="1.10.555.10:FF:000002">
    <property type="entry name" value="rho GTPase-activating protein 32 isoform X1"/>
    <property type="match status" value="1"/>
</dbReference>
<dbReference type="Pfam" id="PF07653">
    <property type="entry name" value="SH3_2"/>
    <property type="match status" value="1"/>
</dbReference>
<feature type="domain" description="SH3" evidence="7">
    <location>
        <begin position="317"/>
        <end position="379"/>
    </location>
</feature>
<feature type="region of interest" description="Disordered" evidence="5">
    <location>
        <begin position="815"/>
        <end position="848"/>
    </location>
</feature>
<dbReference type="FunFam" id="2.30.30.40:FF:000030">
    <property type="entry name" value="rho GTPase-activating protein 32 isoform X2"/>
    <property type="match status" value="1"/>
</dbReference>